<dbReference type="SUPFAM" id="SSF69279">
    <property type="entry name" value="Phage tail proteins"/>
    <property type="match status" value="1"/>
</dbReference>
<evidence type="ECO:0008006" key="3">
    <source>
        <dbReference type="Google" id="ProtNLM"/>
    </source>
</evidence>
<comment type="caution">
    <text evidence="1">The sequence shown here is derived from an EMBL/GenBank/DDBJ whole genome shotgun (WGS) entry which is preliminary data.</text>
</comment>
<reference evidence="2" key="1">
    <citation type="journal article" date="2020" name="MBio">
        <title>Horizontal gene transfer to a defensive symbiont with a reduced genome amongst a multipartite beetle microbiome.</title>
        <authorList>
            <person name="Waterworth S.C."/>
            <person name="Florez L.V."/>
            <person name="Rees E.R."/>
            <person name="Hertweck C."/>
            <person name="Kaltenpoth M."/>
            <person name="Kwan J.C."/>
        </authorList>
    </citation>
    <scope>NUCLEOTIDE SEQUENCE [LARGE SCALE GENOMIC DNA]</scope>
</reference>
<accession>A0A833P9L3</accession>
<protein>
    <recommendedName>
        <fullName evidence="3">VgrG protein</fullName>
    </recommendedName>
</protein>
<evidence type="ECO:0000313" key="1">
    <source>
        <dbReference type="EMBL" id="KAF1010433.1"/>
    </source>
</evidence>
<gene>
    <name evidence="1" type="ORF">GAK29_05057</name>
</gene>
<proteinExistence type="predicted"/>
<sequence>MVLLASIALRLKTQPHCGNIVEILAYLWRNLLLRLFKLSFRNGCNAARCLLQASLLDKSGLTKDYDVRPFLMQASESDIDFLTRLMRSEGINWLIDEAQLKVSSTTEQIQAQKLRLIDDNTQFSALERRNIRFHRSSAVETSDSITNFTGQRSLQPTSVHIQRWQADVLDTDEGAGSVQSKHTHSENYDNASLGLEQAWHFSPAWIQDLNGERWRNAIGQQSDRTF</sequence>
<dbReference type="Proteomes" id="UP000490535">
    <property type="component" value="Unassembled WGS sequence"/>
</dbReference>
<dbReference type="Gene3D" id="4.10.220.110">
    <property type="match status" value="1"/>
</dbReference>
<name>A0A833P9L3_ACIBZ</name>
<dbReference type="AlphaFoldDB" id="A0A833P9L3"/>
<dbReference type="Gene3D" id="3.55.50.10">
    <property type="entry name" value="Baseplate protein-like domains"/>
    <property type="match status" value="1"/>
</dbReference>
<evidence type="ECO:0000313" key="2">
    <source>
        <dbReference type="Proteomes" id="UP000490535"/>
    </source>
</evidence>
<dbReference type="Gene3D" id="2.30.110.50">
    <property type="match status" value="1"/>
</dbReference>
<dbReference type="Pfam" id="PF05954">
    <property type="entry name" value="Phage_GPD"/>
    <property type="match status" value="1"/>
</dbReference>
<dbReference type="EMBL" id="WNDP01000321">
    <property type="protein sequence ID" value="KAF1010433.1"/>
    <property type="molecule type" value="Genomic_DNA"/>
</dbReference>
<organism evidence="1 2">
    <name type="scientific">Acinetobacter bereziniae</name>
    <name type="common">Acinetobacter genomosp. 10</name>
    <dbReference type="NCBI Taxonomy" id="106648"/>
    <lineage>
        <taxon>Bacteria</taxon>
        <taxon>Pseudomonadati</taxon>
        <taxon>Pseudomonadota</taxon>
        <taxon>Gammaproteobacteria</taxon>
        <taxon>Moraxellales</taxon>
        <taxon>Moraxellaceae</taxon>
        <taxon>Acinetobacter</taxon>
    </lineage>
</organism>